<sequence length="82" mass="8849">MAPFGSLTHGRAPSPRIASTEQTEPCHCMCAVTHRGRHVCSEEAYPDLLLTVRLPAVGEVSFPVCEGCYEAASARWHARPAA</sequence>
<organism evidence="2 3">
    <name type="scientific">Streptomyces albireticuli</name>
    <dbReference type="NCBI Taxonomy" id="1940"/>
    <lineage>
        <taxon>Bacteria</taxon>
        <taxon>Bacillati</taxon>
        <taxon>Actinomycetota</taxon>
        <taxon>Actinomycetes</taxon>
        <taxon>Kitasatosporales</taxon>
        <taxon>Streptomycetaceae</taxon>
        <taxon>Streptomyces</taxon>
    </lineage>
</organism>
<evidence type="ECO:0000313" key="2">
    <source>
        <dbReference type="EMBL" id="ARZ71546.1"/>
    </source>
</evidence>
<name>A0A1Z2LB80_9ACTN</name>
<dbReference type="EMBL" id="CP021744">
    <property type="protein sequence ID" value="ARZ71546.1"/>
    <property type="molecule type" value="Genomic_DNA"/>
</dbReference>
<feature type="region of interest" description="Disordered" evidence="1">
    <location>
        <begin position="1"/>
        <end position="23"/>
    </location>
</feature>
<dbReference type="KEGG" id="salj:SMD11_5970"/>
<reference evidence="2 3" key="1">
    <citation type="submission" date="2017-06" db="EMBL/GenBank/DDBJ databases">
        <title>Streptomyces albireticuli Genome sequencing and assembly.</title>
        <authorList>
            <person name="Wang Y."/>
            <person name="Du B."/>
            <person name="Ding Y."/>
            <person name="Liu H."/>
            <person name="Hou Q."/>
            <person name="Liu K."/>
            <person name="Yao L."/>
            <person name="Wang C."/>
        </authorList>
    </citation>
    <scope>NUCLEOTIDE SEQUENCE [LARGE SCALE GENOMIC DNA]</scope>
    <source>
        <strain evidence="2 3">MDJK11</strain>
    </source>
</reference>
<dbReference type="Proteomes" id="UP000195755">
    <property type="component" value="Chromosome"/>
</dbReference>
<dbReference type="AlphaFoldDB" id="A0A1Z2LB80"/>
<dbReference type="OrthoDB" id="4249749at2"/>
<protein>
    <submittedName>
        <fullName evidence="2">Uncharacterized protein</fullName>
    </submittedName>
</protein>
<proteinExistence type="predicted"/>
<evidence type="ECO:0000256" key="1">
    <source>
        <dbReference type="SAM" id="MobiDB-lite"/>
    </source>
</evidence>
<dbReference type="RefSeq" id="WP_087929329.1">
    <property type="nucleotide sequence ID" value="NZ_CP021744.1"/>
</dbReference>
<gene>
    <name evidence="2" type="ORF">SMD11_5970</name>
</gene>
<evidence type="ECO:0000313" key="3">
    <source>
        <dbReference type="Proteomes" id="UP000195755"/>
    </source>
</evidence>
<accession>A0A1Z2LB80</accession>